<evidence type="ECO:0000256" key="1">
    <source>
        <dbReference type="SAM" id="SignalP"/>
    </source>
</evidence>
<evidence type="ECO:0000313" key="2">
    <source>
        <dbReference type="EMBL" id="MBB5132979.1"/>
    </source>
</evidence>
<dbReference type="PROSITE" id="PS51257">
    <property type="entry name" value="PROKAR_LIPOPROTEIN"/>
    <property type="match status" value="1"/>
</dbReference>
<dbReference type="EMBL" id="JACHGN010000005">
    <property type="protein sequence ID" value="MBB5132979.1"/>
    <property type="molecule type" value="Genomic_DNA"/>
</dbReference>
<reference evidence="2 3" key="1">
    <citation type="submission" date="2020-08" db="EMBL/GenBank/DDBJ databases">
        <title>Genomic Encyclopedia of Type Strains, Phase IV (KMG-IV): sequencing the most valuable type-strain genomes for metagenomic binning, comparative biology and taxonomic classification.</title>
        <authorList>
            <person name="Goeker M."/>
        </authorList>
    </citation>
    <scope>NUCLEOTIDE SEQUENCE [LARGE SCALE GENOMIC DNA]</scope>
    <source>
        <strain evidence="2 3">DSM 45615</strain>
    </source>
</reference>
<keyword evidence="1" id="KW-0732">Signal</keyword>
<feature type="signal peptide" evidence="1">
    <location>
        <begin position="1"/>
        <end position="23"/>
    </location>
</feature>
<dbReference type="AlphaFoldDB" id="A0A840P1W6"/>
<name>A0A840P1W6_9ACTN</name>
<gene>
    <name evidence="2" type="ORF">HNP84_002700</name>
</gene>
<evidence type="ECO:0008006" key="4">
    <source>
        <dbReference type="Google" id="ProtNLM"/>
    </source>
</evidence>
<accession>A0A840P1W6</accession>
<dbReference type="Proteomes" id="UP000578449">
    <property type="component" value="Unassembled WGS sequence"/>
</dbReference>
<keyword evidence="3" id="KW-1185">Reference proteome</keyword>
<protein>
    <recommendedName>
        <fullName evidence="4">Lipoprotein</fullName>
    </recommendedName>
</protein>
<organism evidence="2 3">
    <name type="scientific">Thermocatellispora tengchongensis</name>
    <dbReference type="NCBI Taxonomy" id="1073253"/>
    <lineage>
        <taxon>Bacteria</taxon>
        <taxon>Bacillati</taxon>
        <taxon>Actinomycetota</taxon>
        <taxon>Actinomycetes</taxon>
        <taxon>Streptosporangiales</taxon>
        <taxon>Streptosporangiaceae</taxon>
        <taxon>Thermocatellispora</taxon>
    </lineage>
</organism>
<dbReference type="RefSeq" id="WP_221336214.1">
    <property type="nucleotide sequence ID" value="NZ_BAABIX010000005.1"/>
</dbReference>
<comment type="caution">
    <text evidence="2">The sequence shown here is derived from an EMBL/GenBank/DDBJ whole genome shotgun (WGS) entry which is preliminary data.</text>
</comment>
<evidence type="ECO:0000313" key="3">
    <source>
        <dbReference type="Proteomes" id="UP000578449"/>
    </source>
</evidence>
<feature type="chain" id="PRO_5032647205" description="Lipoprotein" evidence="1">
    <location>
        <begin position="24"/>
        <end position="130"/>
    </location>
</feature>
<sequence length="130" mass="13526">MRVTLMACLVACVVLGGAGCGVAAEAGPPRAVTERFFAALAEGRAGEACALLARQAAEKVAEEEPCDRALAGLGLPAGGAVREVAVWGDEAQVRMAGDTVFLHRYADGWRIRAAGCRPDPPRPYDCEVEA</sequence>
<proteinExistence type="predicted"/>